<dbReference type="InterPro" id="IPR011008">
    <property type="entry name" value="Dimeric_a/b-barrel"/>
</dbReference>
<dbReference type="Gene3D" id="1.10.10.10">
    <property type="entry name" value="Winged helix-like DNA-binding domain superfamily/Winged helix DNA-binding domain"/>
    <property type="match status" value="1"/>
</dbReference>
<evidence type="ECO:0000256" key="3">
    <source>
        <dbReference type="ARBA" id="ARBA00023163"/>
    </source>
</evidence>
<dbReference type="PRINTS" id="PR00033">
    <property type="entry name" value="HTHASNC"/>
</dbReference>
<dbReference type="PROSITE" id="PS50956">
    <property type="entry name" value="HTH_ASNC_2"/>
    <property type="match status" value="1"/>
</dbReference>
<dbReference type="Pfam" id="PF13404">
    <property type="entry name" value="HTH_AsnC-type"/>
    <property type="match status" value="1"/>
</dbReference>
<dbReference type="InterPro" id="IPR019888">
    <property type="entry name" value="Tscrpt_reg_AsnC-like"/>
</dbReference>
<keyword evidence="6" id="KW-1185">Reference proteome</keyword>
<dbReference type="SMART" id="SM00344">
    <property type="entry name" value="HTH_ASNC"/>
    <property type="match status" value="1"/>
</dbReference>
<dbReference type="GO" id="GO:0043565">
    <property type="term" value="F:sequence-specific DNA binding"/>
    <property type="evidence" value="ECO:0007669"/>
    <property type="project" value="InterPro"/>
</dbReference>
<organism evidence="5 6">
    <name type="scientific">Cohnella candidum</name>
    <dbReference type="NCBI Taxonomy" id="2674991"/>
    <lineage>
        <taxon>Bacteria</taxon>
        <taxon>Bacillati</taxon>
        <taxon>Bacillota</taxon>
        <taxon>Bacilli</taxon>
        <taxon>Bacillales</taxon>
        <taxon>Paenibacillaceae</taxon>
        <taxon>Cohnella</taxon>
    </lineage>
</organism>
<evidence type="ECO:0000256" key="1">
    <source>
        <dbReference type="ARBA" id="ARBA00023015"/>
    </source>
</evidence>
<protein>
    <submittedName>
        <fullName evidence="5">Lrp/AsnC family transcriptional regulator</fullName>
    </submittedName>
</protein>
<dbReference type="InterPro" id="IPR000485">
    <property type="entry name" value="AsnC-type_HTH_dom"/>
</dbReference>
<keyword evidence="1" id="KW-0805">Transcription regulation</keyword>
<evidence type="ECO:0000259" key="4">
    <source>
        <dbReference type="PROSITE" id="PS50956"/>
    </source>
</evidence>
<dbReference type="GO" id="GO:0005829">
    <property type="term" value="C:cytosol"/>
    <property type="evidence" value="ECO:0007669"/>
    <property type="project" value="TreeGrafter"/>
</dbReference>
<dbReference type="EMBL" id="CP033433">
    <property type="protein sequence ID" value="AYQ75671.1"/>
    <property type="molecule type" value="Genomic_DNA"/>
</dbReference>
<proteinExistence type="predicted"/>
<feature type="domain" description="HTH asnC-type" evidence="4">
    <location>
        <begin position="6"/>
        <end position="67"/>
    </location>
</feature>
<dbReference type="Gene3D" id="3.30.70.920">
    <property type="match status" value="1"/>
</dbReference>
<accession>A0A3G3K680</accession>
<reference evidence="5 6" key="1">
    <citation type="submission" date="2018-10" db="EMBL/GenBank/DDBJ databases">
        <title>Genome Sequence of Cohnella sp.</title>
        <authorList>
            <person name="Srinivasan S."/>
            <person name="Kim M.K."/>
        </authorList>
    </citation>
    <scope>NUCLEOTIDE SEQUENCE [LARGE SCALE GENOMIC DNA]</scope>
    <source>
        <strain evidence="5 6">18JY8-7</strain>
    </source>
</reference>
<dbReference type="GO" id="GO:0043200">
    <property type="term" value="P:response to amino acid"/>
    <property type="evidence" value="ECO:0007669"/>
    <property type="project" value="TreeGrafter"/>
</dbReference>
<dbReference type="PANTHER" id="PTHR30154:SF55">
    <property type="entry name" value="HTH-TYPE TRANSCRIPTIONAL REGULATOR LRPB"/>
    <property type="match status" value="1"/>
</dbReference>
<evidence type="ECO:0000256" key="2">
    <source>
        <dbReference type="ARBA" id="ARBA00023125"/>
    </source>
</evidence>
<dbReference type="SUPFAM" id="SSF46785">
    <property type="entry name" value="Winged helix' DNA-binding domain"/>
    <property type="match status" value="1"/>
</dbReference>
<name>A0A3G3K680_9BACL</name>
<dbReference type="Proteomes" id="UP000269097">
    <property type="component" value="Chromosome"/>
</dbReference>
<dbReference type="PANTHER" id="PTHR30154">
    <property type="entry name" value="LEUCINE-RESPONSIVE REGULATORY PROTEIN"/>
    <property type="match status" value="1"/>
</dbReference>
<sequence length="142" mass="16103">MTEPLLDELDRRILDCLVEDATRSHKEIGQLVHLTGQAVGARIRKLEESGIVEGYTIRYRPERLGKPVHALVTVFMHPASSHASFQRFVAEDDRVAETVRVSGEGCYWLRVHAGTHDELNAFLDELLKYGNYRCSLSIGRIK</sequence>
<dbReference type="InterPro" id="IPR036388">
    <property type="entry name" value="WH-like_DNA-bd_sf"/>
</dbReference>
<gene>
    <name evidence="5" type="ORF">EAV92_15185</name>
</gene>
<dbReference type="AlphaFoldDB" id="A0A3G3K680"/>
<evidence type="ECO:0000313" key="6">
    <source>
        <dbReference type="Proteomes" id="UP000269097"/>
    </source>
</evidence>
<evidence type="ECO:0000313" key="5">
    <source>
        <dbReference type="EMBL" id="AYQ75671.1"/>
    </source>
</evidence>
<dbReference type="KEGG" id="coh:EAV92_15185"/>
<dbReference type="InterPro" id="IPR019887">
    <property type="entry name" value="Tscrpt_reg_AsnC/Lrp_C"/>
</dbReference>
<keyword evidence="3" id="KW-0804">Transcription</keyword>
<dbReference type="InterPro" id="IPR036390">
    <property type="entry name" value="WH_DNA-bd_sf"/>
</dbReference>
<keyword evidence="2" id="KW-0238">DNA-binding</keyword>
<dbReference type="SUPFAM" id="SSF54909">
    <property type="entry name" value="Dimeric alpha+beta barrel"/>
    <property type="match status" value="1"/>
</dbReference>
<dbReference type="RefSeq" id="WP_123043752.1">
    <property type="nucleotide sequence ID" value="NZ_CP033433.1"/>
</dbReference>
<dbReference type="Pfam" id="PF01037">
    <property type="entry name" value="AsnC_trans_reg"/>
    <property type="match status" value="1"/>
</dbReference>